<dbReference type="Gene3D" id="6.10.250.2880">
    <property type="match status" value="1"/>
</dbReference>
<feature type="compositionally biased region" description="Low complexity" evidence="6">
    <location>
        <begin position="611"/>
        <end position="632"/>
    </location>
</feature>
<dbReference type="PIRSF" id="PIRSF037320">
    <property type="entry name" value="mRNA_export_factor_Sac3"/>
    <property type="match status" value="1"/>
</dbReference>
<feature type="region of interest" description="Disordered" evidence="6">
    <location>
        <begin position="597"/>
        <end position="636"/>
    </location>
</feature>
<dbReference type="OrthoDB" id="264795at2759"/>
<dbReference type="GO" id="GO:0005737">
    <property type="term" value="C:cytoplasm"/>
    <property type="evidence" value="ECO:0007669"/>
    <property type="project" value="TreeGrafter"/>
</dbReference>
<dbReference type="GO" id="GO:0042274">
    <property type="term" value="P:ribosomal small subunit biogenesis"/>
    <property type="evidence" value="ECO:0007669"/>
    <property type="project" value="UniProtKB-UniRule"/>
</dbReference>
<feature type="compositionally biased region" description="Polar residues" evidence="6">
    <location>
        <begin position="597"/>
        <end position="610"/>
    </location>
</feature>
<dbReference type="InterPro" id="IPR005062">
    <property type="entry name" value="SAC3/GANP/THP3_conserved"/>
</dbReference>
<dbReference type="InterPro" id="IPR024293">
    <property type="entry name" value="SAC3_helical"/>
</dbReference>
<name>A3LUL3_PICST</name>
<evidence type="ECO:0000256" key="1">
    <source>
        <dbReference type="ARBA" id="ARBA00004259"/>
    </source>
</evidence>
<dbReference type="Gene3D" id="1.25.40.990">
    <property type="match status" value="1"/>
</dbReference>
<dbReference type="Pfam" id="PF03399">
    <property type="entry name" value="SAC3_GANP"/>
    <property type="match status" value="1"/>
</dbReference>
<dbReference type="OMA" id="FQGTCLD"/>
<evidence type="ECO:0000313" key="9">
    <source>
        <dbReference type="EMBL" id="ABN66255.2"/>
    </source>
</evidence>
<dbReference type="EMBL" id="CP000498">
    <property type="protein sequence ID" value="ABN66255.2"/>
    <property type="molecule type" value="Genomic_DNA"/>
</dbReference>
<evidence type="ECO:0000256" key="5">
    <source>
        <dbReference type="PIRNR" id="PIRNR037320"/>
    </source>
</evidence>
<organism evidence="9 10">
    <name type="scientific">Scheffersomyces stipitis (strain ATCC 58785 / CBS 6054 / NBRC 10063 / NRRL Y-11545)</name>
    <name type="common">Yeast</name>
    <name type="synonym">Pichia stipitis</name>
    <dbReference type="NCBI Taxonomy" id="322104"/>
    <lineage>
        <taxon>Eukaryota</taxon>
        <taxon>Fungi</taxon>
        <taxon>Dikarya</taxon>
        <taxon>Ascomycota</taxon>
        <taxon>Saccharomycotina</taxon>
        <taxon>Pichiomycetes</taxon>
        <taxon>Debaryomycetaceae</taxon>
        <taxon>Scheffersomyces</taxon>
    </lineage>
</organism>
<feature type="region of interest" description="Disordered" evidence="6">
    <location>
        <begin position="1"/>
        <end position="35"/>
    </location>
</feature>
<proteinExistence type="inferred from homology"/>
<dbReference type="RefSeq" id="XP_001384284.2">
    <property type="nucleotide sequence ID" value="XM_001384247.1"/>
</dbReference>
<feature type="compositionally biased region" description="Low complexity" evidence="6">
    <location>
        <begin position="8"/>
        <end position="34"/>
    </location>
</feature>
<dbReference type="eggNOG" id="KOG1860">
    <property type="taxonomic scope" value="Eukaryota"/>
</dbReference>
<evidence type="ECO:0000259" key="7">
    <source>
        <dbReference type="Pfam" id="PF03399"/>
    </source>
</evidence>
<sequence>MKQRNRNGRNNSSNSNKNSINNNSNNGKLNSTSSIFANPKLNDLEKKKQGLRNSLFQRKANKENVQRKVSANTMQFSAQELSRTGQLIPNPESFGFHRNNKNIRPRPVPKYLLVQTRLLHTPPFVQNQWDKQNQDKMVAMENENGGRDAQGLYEQFQKMREVERKQMENLGLVDAENISKDLNDAISFQGSCLDMCPVFERVRRSLENNVKALEKDPATGKISRQRAVKAFSRPAAGQPPPLPSEVRPPSVLVQSLDYLVDTVVDMLPEAHSFIWDRTRSIRQDFTYQNSFGPEAIDCNERIVRIHLLCFHVMAGSEVEFSQQQELEQFNKALQTLIEIYQDVRNHGGAAPNEAEFRAYHLLSHIRDPELEREIQKLPPDIFQDSRVQLALQFRSIISQNNVVERGVTVSAGAVNLFVEFFRKVYSSQTPFLMSCLLEIHFSEIRFYALKAMARSYHTKGKAYSGQVLTNMLGFDTLEKLVKFVTYYEIDTFQDGQDILVDLFNKEKLESKYKLNSITEKPRQSPVYSPQLDVKIPGSYKQIINSGKPNGNLALNHQKIDAPVLSKPESAFTQPFSIPSFAASKSTSTAIHPLQTSTSIFGNQSQPTNNPSFQSKDTSFKTSSSKAPASLSSDIQSQNIHKRGQEPLLAPNFAKSASATVSNKSPQFNLGNPSLKLKNDSSAISFTPPIKSSKPVINITKPTSVKYEAEEPPFVKSVPAIIETPIIKKPTVVLRKLSSLPQYPEAVKQIFDSILQGTIDHELSALLPQLIKRQNRHQEHKQIIGSLSEELYDAFISEIVYQTTLESRAVEFYNHNLKLRYIEKVIAVGIAAHKKSELKRNKLAELNSISFKVPVHKRKISTHDGNDSRIVKRRIASRDISSSSVVQTQRLVHELWLPLDYDKFIGQCCSNIKIDIESESIQVKFLLIVENWGSQYSKWLNTKMELNSNPQRQVYEKTVKNDKLTIDILSLPPTNYLNKEFFSNTSFLLFECGLTTSATIPITAKLERDRSVLDKIVSLVDKFSLYKVQILILFWDASGSLISKEEVKQRLSIAEFEGKDNVKGIILCDMTVQDSNIGEVFNGGFVKLSNSFNGELTRRGSKKKAQIRKNRNQNSTFLNINTSTANNSLANETTLNNVSILAGFGNGVVEESTLDNSPSNKKFAVPDNKTVPKKIQQLRDLTAGIRSKYSRKP</sequence>
<feature type="domain" description="SAC3/GANP/THP3 conserved" evidence="7">
    <location>
        <begin position="195"/>
        <end position="491"/>
    </location>
</feature>
<dbReference type="InterPro" id="IPR017173">
    <property type="entry name" value="Sac3"/>
</dbReference>
<dbReference type="KEGG" id="pic:PICST_59295"/>
<evidence type="ECO:0000313" key="10">
    <source>
        <dbReference type="Proteomes" id="UP000002258"/>
    </source>
</evidence>
<dbReference type="Proteomes" id="UP000002258">
    <property type="component" value="Chromosome 4"/>
</dbReference>
<dbReference type="PANTHER" id="PTHR12436">
    <property type="entry name" value="80 KDA MCM3-ASSOCIATED PROTEIN"/>
    <property type="match status" value="1"/>
</dbReference>
<dbReference type="GO" id="GO:0005635">
    <property type="term" value="C:nuclear envelope"/>
    <property type="evidence" value="ECO:0007669"/>
    <property type="project" value="UniProtKB-SubCell"/>
</dbReference>
<dbReference type="AlphaFoldDB" id="A3LUL3"/>
<evidence type="ECO:0000256" key="6">
    <source>
        <dbReference type="SAM" id="MobiDB-lite"/>
    </source>
</evidence>
<gene>
    <name evidence="9" type="primary">SAC3</name>
    <name evidence="9" type="ORF">PICST_59295</name>
</gene>
<dbReference type="InParanoid" id="A3LUL3"/>
<evidence type="ECO:0000256" key="4">
    <source>
        <dbReference type="ARBA" id="ARBA00038443"/>
    </source>
</evidence>
<evidence type="ECO:0000256" key="3">
    <source>
        <dbReference type="ARBA" id="ARBA00023242"/>
    </source>
</evidence>
<evidence type="ECO:0000256" key="2">
    <source>
        <dbReference type="ARBA" id="ARBA00022553"/>
    </source>
</evidence>
<evidence type="ECO:0000259" key="8">
    <source>
        <dbReference type="Pfam" id="PF12209"/>
    </source>
</evidence>
<dbReference type="FunCoup" id="A3LUL3">
    <property type="interactions" value="159"/>
</dbReference>
<feature type="domain" description="SAC3 helical" evidence="8">
    <location>
        <begin position="746"/>
        <end position="821"/>
    </location>
</feature>
<accession>A3LUL3</accession>
<reference evidence="9 10" key="1">
    <citation type="journal article" date="2007" name="Nat. Biotechnol.">
        <title>Genome sequence of the lignocellulose-bioconverting and xylose-fermenting yeast Pichia stipitis.</title>
        <authorList>
            <person name="Jeffries T.W."/>
            <person name="Grigoriev I.V."/>
            <person name="Grimwood J."/>
            <person name="Laplaza J.M."/>
            <person name="Aerts A."/>
            <person name="Salamov A."/>
            <person name="Schmutz J."/>
            <person name="Lindquist E."/>
            <person name="Dehal P."/>
            <person name="Shapiro H."/>
            <person name="Jin Y.S."/>
            <person name="Passoth V."/>
            <person name="Richardson P.M."/>
        </authorList>
    </citation>
    <scope>NUCLEOTIDE SEQUENCE [LARGE SCALE GENOMIC DNA]</scope>
    <source>
        <strain evidence="10">ATCC 58785 / CBS 6054 / NBRC 10063 / NRRL Y-11545</strain>
    </source>
</reference>
<keyword evidence="10" id="KW-1185">Reference proteome</keyword>
<dbReference type="HOGENOM" id="CLU_006094_0_0_1"/>
<dbReference type="FunFam" id="1.25.40.990:FF:000008">
    <property type="entry name" value="Nuclear mRNA export protein SAC3"/>
    <property type="match status" value="1"/>
</dbReference>
<dbReference type="Pfam" id="PF12209">
    <property type="entry name" value="SAC3"/>
    <property type="match status" value="1"/>
</dbReference>
<comment type="similarity">
    <text evidence="4 5">Belongs to the SAC3 family.</text>
</comment>
<dbReference type="STRING" id="322104.A3LUL3"/>
<dbReference type="GeneID" id="4838794"/>
<dbReference type="GO" id="GO:0006406">
    <property type="term" value="P:mRNA export from nucleus"/>
    <property type="evidence" value="ECO:0007669"/>
    <property type="project" value="UniProtKB-UniRule"/>
</dbReference>
<dbReference type="InterPro" id="IPR045107">
    <property type="entry name" value="SAC3/GANP/THP3"/>
</dbReference>
<dbReference type="PANTHER" id="PTHR12436:SF3">
    <property type="entry name" value="GERMINAL-CENTER ASSOCIATED NUCLEAR PROTEIN"/>
    <property type="match status" value="1"/>
</dbReference>
<keyword evidence="2" id="KW-0597">Phosphoprotein</keyword>
<comment type="subcellular location">
    <subcellularLocation>
        <location evidence="1 5">Nucleus envelope</location>
    </subcellularLocation>
</comment>
<protein>
    <recommendedName>
        <fullName evidence="5">Nuclear mRNA export factor</fullName>
    </recommendedName>
</protein>
<keyword evidence="3 5" id="KW-0539">Nucleus</keyword>
<dbReference type="GO" id="GO:0070390">
    <property type="term" value="C:transcription export complex 2"/>
    <property type="evidence" value="ECO:0007669"/>
    <property type="project" value="UniProtKB-UniRule"/>
</dbReference>